<keyword evidence="3" id="KW-1185">Reference proteome</keyword>
<dbReference type="Proteomes" id="UP000541444">
    <property type="component" value="Unassembled WGS sequence"/>
</dbReference>
<accession>A0A7J7LC65</accession>
<evidence type="ECO:0000313" key="2">
    <source>
        <dbReference type="EMBL" id="KAF6140178.1"/>
    </source>
</evidence>
<reference evidence="2 3" key="1">
    <citation type="journal article" date="2020" name="IScience">
        <title>Genome Sequencing of the Endangered Kingdonia uniflora (Circaeasteraceae, Ranunculales) Reveals Potential Mechanisms of Evolutionary Specialization.</title>
        <authorList>
            <person name="Sun Y."/>
            <person name="Deng T."/>
            <person name="Zhang A."/>
            <person name="Moore M.J."/>
            <person name="Landis J.B."/>
            <person name="Lin N."/>
            <person name="Zhang H."/>
            <person name="Zhang X."/>
            <person name="Huang J."/>
            <person name="Zhang X."/>
            <person name="Sun H."/>
            <person name="Wang H."/>
        </authorList>
    </citation>
    <scope>NUCLEOTIDE SEQUENCE [LARGE SCALE GENOMIC DNA]</scope>
    <source>
        <strain evidence="2">TB1705</strain>
        <tissue evidence="2">Leaf</tissue>
    </source>
</reference>
<feature type="domain" description="DUF7903" evidence="1">
    <location>
        <begin position="244"/>
        <end position="294"/>
    </location>
</feature>
<evidence type="ECO:0000313" key="3">
    <source>
        <dbReference type="Proteomes" id="UP000541444"/>
    </source>
</evidence>
<dbReference type="InterPro" id="IPR057225">
    <property type="entry name" value="DUF7903"/>
</dbReference>
<protein>
    <recommendedName>
        <fullName evidence="1">DUF7903 domain-containing protein</fullName>
    </recommendedName>
</protein>
<dbReference type="EMBL" id="JACGCM010002399">
    <property type="protein sequence ID" value="KAF6140178.1"/>
    <property type="molecule type" value="Genomic_DNA"/>
</dbReference>
<gene>
    <name evidence="2" type="ORF">GIB67_028984</name>
</gene>
<organism evidence="2 3">
    <name type="scientific">Kingdonia uniflora</name>
    <dbReference type="NCBI Taxonomy" id="39325"/>
    <lineage>
        <taxon>Eukaryota</taxon>
        <taxon>Viridiplantae</taxon>
        <taxon>Streptophyta</taxon>
        <taxon>Embryophyta</taxon>
        <taxon>Tracheophyta</taxon>
        <taxon>Spermatophyta</taxon>
        <taxon>Magnoliopsida</taxon>
        <taxon>Ranunculales</taxon>
        <taxon>Circaeasteraceae</taxon>
        <taxon>Kingdonia</taxon>
    </lineage>
</organism>
<feature type="non-terminal residue" evidence="2">
    <location>
        <position position="1"/>
    </location>
</feature>
<dbReference type="Pfam" id="PF25475">
    <property type="entry name" value="DUF7903"/>
    <property type="match status" value="3"/>
</dbReference>
<dbReference type="OrthoDB" id="2635at2759"/>
<name>A0A7J7LC65_9MAGN</name>
<sequence>FLHGPICLKPVTLKSWVAQQRRESFVLVFDHHPSTRDVSCMKIPPWVYLAKRIESDLLASIEHLRNEMASGECKEVLKPAFVARHFAMSLFEIQPSTNETSFILNKMPCLKNTLIKYPTRGAYSEMIISALKSPSAAINTIIKTSGVEVALAQVNRLFHTTMPTSYVEYILSEVVPKIGVDFNEEKKFYYVKVFLSIASSDFYLSWQSLTKTDQVQLFPVNAVSWKLVESLNLIRQVYIHNQILIDEDMHSLRNLIKSAVIDPEANGGLRWPSGKEYLGDRYSILGGPMIKFSELQPQGILNTLKLKTNQSIIYDASNSRNKDMLLLLMVIAKSEISRGLRSSKRQEEEQRLPPRILARDRLSEGIGTHNPQPPRQATQVTRQYVTQEHIDQRIKELIEAQAQGNKDDLTKLQGSPISKDLFDIEVPKGFHTLKIRKYRGTNPKEHIQQYRDSLRLYSNLNHILCRLFATSLQGEPLRWFHSLPEDSILTFDQLQKLLEYIFKDGRMHEYIIDLESDKNGSDKMQIEVVQVEDQAEEKYMYHMYHNIMIEIYQINNSCRFKCKRLSECYDLTPQDKEAKLLPESNNRQLGISFKDCDISHAKFPHYDALVIMLKIKKFVMHTMMIDTESGIEILF</sequence>
<proteinExistence type="predicted"/>
<evidence type="ECO:0000259" key="1">
    <source>
        <dbReference type="Pfam" id="PF25475"/>
    </source>
</evidence>
<dbReference type="AlphaFoldDB" id="A0A7J7LC65"/>
<feature type="domain" description="DUF7903" evidence="1">
    <location>
        <begin position="132"/>
        <end position="196"/>
    </location>
</feature>
<dbReference type="PANTHER" id="PTHR35481:SF1">
    <property type="entry name" value="DNA-DIRECTED RNA POLYMERASE SUBUNIT ALPHA"/>
    <property type="match status" value="1"/>
</dbReference>
<comment type="caution">
    <text evidence="2">The sequence shown here is derived from an EMBL/GenBank/DDBJ whole genome shotgun (WGS) entry which is preliminary data.</text>
</comment>
<dbReference type="PANTHER" id="PTHR35481">
    <property type="entry name" value="DNA-DIRECTED RNA POLYMERASE SUBUNIT ALPHA"/>
    <property type="match status" value="1"/>
</dbReference>
<feature type="domain" description="DUF7903" evidence="1">
    <location>
        <begin position="6"/>
        <end position="101"/>
    </location>
</feature>